<dbReference type="AlphaFoldDB" id="A0A2P4S7H5"/>
<evidence type="ECO:0000256" key="6">
    <source>
        <dbReference type="ARBA" id="ARBA00023043"/>
    </source>
</evidence>
<evidence type="ECO:0000256" key="4">
    <source>
        <dbReference type="ARBA" id="ARBA00022737"/>
    </source>
</evidence>
<dbReference type="Pfam" id="PF12796">
    <property type="entry name" value="Ank_2"/>
    <property type="match status" value="1"/>
</dbReference>
<dbReference type="OrthoDB" id="6781668at2759"/>
<keyword evidence="9" id="KW-1185">Reference proteome</keyword>
<evidence type="ECO:0000313" key="9">
    <source>
        <dbReference type="Proteomes" id="UP000237246"/>
    </source>
</evidence>
<dbReference type="Pfam" id="PF00023">
    <property type="entry name" value="Ank"/>
    <property type="match status" value="1"/>
</dbReference>
<protein>
    <submittedName>
        <fullName evidence="8">Uncharacterized protein</fullName>
    </submittedName>
</protein>
<dbReference type="PANTHER" id="PTHR24161:SF16">
    <property type="entry name" value="PALMITOYLTRANSFERASE ZDHHC13"/>
    <property type="match status" value="1"/>
</dbReference>
<name>A0A2P4S7H5_BAMTH</name>
<gene>
    <name evidence="8" type="ORF">CIB84_016195</name>
</gene>
<dbReference type="SUPFAM" id="SSF48403">
    <property type="entry name" value="Ankyrin repeat"/>
    <property type="match status" value="1"/>
</dbReference>
<feature type="repeat" description="ANK" evidence="7">
    <location>
        <begin position="155"/>
        <end position="187"/>
    </location>
</feature>
<dbReference type="PANTHER" id="PTHR24161">
    <property type="entry name" value="ANK_REP_REGION DOMAIN-CONTAINING PROTEIN-RELATED"/>
    <property type="match status" value="1"/>
</dbReference>
<evidence type="ECO:0000256" key="3">
    <source>
        <dbReference type="ARBA" id="ARBA00010104"/>
    </source>
</evidence>
<feature type="repeat" description="ANK" evidence="7">
    <location>
        <begin position="82"/>
        <end position="114"/>
    </location>
</feature>
<dbReference type="InterPro" id="IPR002110">
    <property type="entry name" value="Ankyrin_rpt"/>
</dbReference>
<dbReference type="EMBL" id="PPHD01089172">
    <property type="protein sequence ID" value="POI20057.1"/>
    <property type="molecule type" value="Genomic_DNA"/>
</dbReference>
<dbReference type="Proteomes" id="UP000237246">
    <property type="component" value="Unassembled WGS sequence"/>
</dbReference>
<dbReference type="Gene3D" id="1.25.40.20">
    <property type="entry name" value="Ankyrin repeat-containing domain"/>
    <property type="match status" value="1"/>
</dbReference>
<keyword evidence="5" id="KW-0333">Golgi apparatus</keyword>
<evidence type="ECO:0000256" key="5">
    <source>
        <dbReference type="ARBA" id="ARBA00023034"/>
    </source>
</evidence>
<evidence type="ECO:0000256" key="1">
    <source>
        <dbReference type="ARBA" id="ARBA00004439"/>
    </source>
</evidence>
<dbReference type="SMART" id="SM00248">
    <property type="entry name" value="ANK"/>
    <property type="match status" value="3"/>
</dbReference>
<evidence type="ECO:0000256" key="2">
    <source>
        <dbReference type="ARBA" id="ARBA00004653"/>
    </source>
</evidence>
<evidence type="ECO:0000256" key="7">
    <source>
        <dbReference type="PROSITE-ProRule" id="PRU00023"/>
    </source>
</evidence>
<dbReference type="GO" id="GO:0000139">
    <property type="term" value="C:Golgi membrane"/>
    <property type="evidence" value="ECO:0007669"/>
    <property type="project" value="UniProtKB-SubCell"/>
</dbReference>
<dbReference type="InterPro" id="IPR036770">
    <property type="entry name" value="Ankyrin_rpt-contain_sf"/>
</dbReference>
<dbReference type="GO" id="GO:0030659">
    <property type="term" value="C:cytoplasmic vesicle membrane"/>
    <property type="evidence" value="ECO:0007669"/>
    <property type="project" value="UniProtKB-SubCell"/>
</dbReference>
<keyword evidence="6 7" id="KW-0040">ANK repeat</keyword>
<comment type="subcellular location">
    <subcellularLocation>
        <location evidence="1">Cytoplasmic vesicle membrane</location>
        <topology evidence="1">Multi-pass membrane protein</topology>
    </subcellularLocation>
    <subcellularLocation>
        <location evidence="2">Golgi apparatus membrane</location>
        <topology evidence="2">Multi-pass membrane protein</topology>
    </subcellularLocation>
</comment>
<reference evidence="8 9" key="1">
    <citation type="submission" date="2018-01" db="EMBL/GenBank/DDBJ databases">
        <title>Comparison of the Chinese Bamboo Partridge and Red Junglefowl genome sequences highlights the importance of demography in genome evolution.</title>
        <authorList>
            <person name="Tiley G.P."/>
            <person name="Kimball R.T."/>
            <person name="Braun E.L."/>
            <person name="Burleigh J.G."/>
        </authorList>
    </citation>
    <scope>NUCLEOTIDE SEQUENCE [LARGE SCALE GENOMIC DNA]</scope>
    <source>
        <strain evidence="8">RTK389</strain>
        <tissue evidence="8">Blood</tissue>
    </source>
</reference>
<comment type="caution">
    <text evidence="8">The sequence shown here is derived from an EMBL/GenBank/DDBJ whole genome shotgun (WGS) entry which is preliminary data.</text>
</comment>
<dbReference type="PROSITE" id="PS50297">
    <property type="entry name" value="ANK_REP_REGION"/>
    <property type="match status" value="2"/>
</dbReference>
<comment type="similarity">
    <text evidence="3">Belongs to the DHHC palmitoyltransferase family. AKR/ZDHHC17 subfamily.</text>
</comment>
<proteinExistence type="inferred from homology"/>
<evidence type="ECO:0000313" key="8">
    <source>
        <dbReference type="EMBL" id="POI20057.1"/>
    </source>
</evidence>
<dbReference type="PROSITE" id="PS50088">
    <property type="entry name" value="ANK_REPEAT"/>
    <property type="match status" value="2"/>
</dbReference>
<sequence length="202" mass="22516">MFADGRSVHLQCKNHCHGPHRPHVHSCRSICRERDVPVLPELHPVAEDPSTCDIVKATQYGMLERCKELVEAGYDVRQPDKENVTLLHWAAINNRQELVKYYISKGAVVDQLGGDLNSTPLHWAISFIYRYRQGHLPMVILLLKCGADPSLIDGEGFSSIHLAVLFQHVPIVAYLISKGQNIDTADFSGLTPLMLSAQKVVG</sequence>
<keyword evidence="4" id="KW-0677">Repeat</keyword>
<accession>A0A2P4S7H5</accession>
<organism evidence="8 9">
    <name type="scientific">Bambusicola thoracicus</name>
    <name type="common">Chinese bamboo-partridge</name>
    <name type="synonym">Perdix thoracica</name>
    <dbReference type="NCBI Taxonomy" id="9083"/>
    <lineage>
        <taxon>Eukaryota</taxon>
        <taxon>Metazoa</taxon>
        <taxon>Chordata</taxon>
        <taxon>Craniata</taxon>
        <taxon>Vertebrata</taxon>
        <taxon>Euteleostomi</taxon>
        <taxon>Archelosauria</taxon>
        <taxon>Archosauria</taxon>
        <taxon>Dinosauria</taxon>
        <taxon>Saurischia</taxon>
        <taxon>Theropoda</taxon>
        <taxon>Coelurosauria</taxon>
        <taxon>Aves</taxon>
        <taxon>Neognathae</taxon>
        <taxon>Galloanserae</taxon>
        <taxon>Galliformes</taxon>
        <taxon>Phasianidae</taxon>
        <taxon>Perdicinae</taxon>
        <taxon>Bambusicola</taxon>
    </lineage>
</organism>